<gene>
    <name evidence="3" type="ORF">BELL_0863g00030</name>
</gene>
<evidence type="ECO:0000313" key="4">
    <source>
        <dbReference type="Proteomes" id="UP000297229"/>
    </source>
</evidence>
<dbReference type="Pfam" id="PF00651">
    <property type="entry name" value="BTB"/>
    <property type="match status" value="1"/>
</dbReference>
<name>A0A4Z1J2H5_9HELO</name>
<dbReference type="AlphaFoldDB" id="A0A4Z1J2H5"/>
<feature type="domain" description="BTB" evidence="2">
    <location>
        <begin position="31"/>
        <end position="129"/>
    </location>
</feature>
<evidence type="ECO:0000313" key="3">
    <source>
        <dbReference type="EMBL" id="TGO67895.1"/>
    </source>
</evidence>
<proteinExistence type="predicted"/>
<evidence type="ECO:0000256" key="1">
    <source>
        <dbReference type="SAM" id="MobiDB-lite"/>
    </source>
</evidence>
<dbReference type="Proteomes" id="UP000297229">
    <property type="component" value="Unassembled WGS sequence"/>
</dbReference>
<comment type="caution">
    <text evidence="3">The sequence shown here is derived from an EMBL/GenBank/DDBJ whole genome shotgun (WGS) entry which is preliminary data.</text>
</comment>
<dbReference type="CDD" id="cd18186">
    <property type="entry name" value="BTB_POZ_ZBTB_KLHL-like"/>
    <property type="match status" value="1"/>
</dbReference>
<dbReference type="InterPro" id="IPR011333">
    <property type="entry name" value="SKP1/BTB/POZ_sf"/>
</dbReference>
<sequence>MSLGPFEKTLRGSEEEDRGNPIVFTSPDHKTDVRLMVFKQEFHVHSHILKKGSNYFRKFLDSPDEQNIPISDSDLFRYDYSTVVDEDGTRGLAPLLTEEMVSRAEHIGEIEGFRQLLCAMYSSPYTIRDVEELSTLTRIADFYCALPIVSATLTSAFLDSSIFSKRQVEEPNACTKDQLAEDCDSMIFIAQKLRNSVLFRECLIHIVANWKDTKNFKFHRTRNDDTICCLIESELSQLYELTIMSQHTLWVAAIVTQLSPGAPELTKVLADAEKDHISFEREPKKAVTFWKNLSAKLAQVGGAACFLQSKLEPLLASSLVLDRTNDGPGEGCYKHCFLCTEIADNELPWDTTPADW</sequence>
<protein>
    <recommendedName>
        <fullName evidence="2">BTB domain-containing protein</fullName>
    </recommendedName>
</protein>
<evidence type="ECO:0000259" key="2">
    <source>
        <dbReference type="PROSITE" id="PS50097"/>
    </source>
</evidence>
<dbReference type="Gene3D" id="3.30.710.10">
    <property type="entry name" value="Potassium Channel Kv1.1, Chain A"/>
    <property type="match status" value="1"/>
</dbReference>
<accession>A0A4Z1J2H5</accession>
<feature type="region of interest" description="Disordered" evidence="1">
    <location>
        <begin position="1"/>
        <end position="25"/>
    </location>
</feature>
<dbReference type="SUPFAM" id="SSF54695">
    <property type="entry name" value="POZ domain"/>
    <property type="match status" value="1"/>
</dbReference>
<dbReference type="SMART" id="SM00225">
    <property type="entry name" value="BTB"/>
    <property type="match status" value="1"/>
</dbReference>
<dbReference type="InterPro" id="IPR000210">
    <property type="entry name" value="BTB/POZ_dom"/>
</dbReference>
<organism evidence="3 4">
    <name type="scientific">Botrytis elliptica</name>
    <dbReference type="NCBI Taxonomy" id="278938"/>
    <lineage>
        <taxon>Eukaryota</taxon>
        <taxon>Fungi</taxon>
        <taxon>Dikarya</taxon>
        <taxon>Ascomycota</taxon>
        <taxon>Pezizomycotina</taxon>
        <taxon>Leotiomycetes</taxon>
        <taxon>Helotiales</taxon>
        <taxon>Sclerotiniaceae</taxon>
        <taxon>Botrytis</taxon>
    </lineage>
</organism>
<dbReference type="EMBL" id="PQXM01000861">
    <property type="protein sequence ID" value="TGO67895.1"/>
    <property type="molecule type" value="Genomic_DNA"/>
</dbReference>
<reference evidence="3 4" key="1">
    <citation type="submission" date="2017-12" db="EMBL/GenBank/DDBJ databases">
        <title>Comparative genomics of Botrytis spp.</title>
        <authorList>
            <person name="Valero-Jimenez C.A."/>
            <person name="Tapia P."/>
            <person name="Veloso J."/>
            <person name="Silva-Moreno E."/>
            <person name="Staats M."/>
            <person name="Valdes J.H."/>
            <person name="Van Kan J.A.L."/>
        </authorList>
    </citation>
    <scope>NUCLEOTIDE SEQUENCE [LARGE SCALE GENOMIC DNA]</scope>
    <source>
        <strain evidence="3 4">Be9601</strain>
    </source>
</reference>
<keyword evidence="4" id="KW-1185">Reference proteome</keyword>
<dbReference type="PROSITE" id="PS50097">
    <property type="entry name" value="BTB"/>
    <property type="match status" value="1"/>
</dbReference>